<keyword evidence="2" id="KW-1133">Transmembrane helix</keyword>
<organism evidence="3 4">
    <name type="scientific">Naumannella halotolerans</name>
    <dbReference type="NCBI Taxonomy" id="993414"/>
    <lineage>
        <taxon>Bacteria</taxon>
        <taxon>Bacillati</taxon>
        <taxon>Actinomycetota</taxon>
        <taxon>Actinomycetes</taxon>
        <taxon>Propionibacteriales</taxon>
        <taxon>Propionibacteriaceae</taxon>
        <taxon>Naumannella</taxon>
    </lineage>
</organism>
<evidence type="ECO:0000256" key="1">
    <source>
        <dbReference type="SAM" id="MobiDB-lite"/>
    </source>
</evidence>
<reference evidence="3 4" key="1">
    <citation type="submission" date="2019-03" db="EMBL/GenBank/DDBJ databases">
        <title>Genomic Encyclopedia of Archaeal and Bacterial Type Strains, Phase II (KMG-II): from individual species to whole genera.</title>
        <authorList>
            <person name="Goeker M."/>
        </authorList>
    </citation>
    <scope>NUCLEOTIDE SEQUENCE [LARGE SCALE GENOMIC DNA]</scope>
    <source>
        <strain evidence="3 4">DSM 24323</strain>
    </source>
</reference>
<evidence type="ECO:0000313" key="4">
    <source>
        <dbReference type="Proteomes" id="UP000295371"/>
    </source>
</evidence>
<accession>A0A4R7J742</accession>
<sequence>MDPQAYLLPLCVGLTLLGVFATILTWQFSKRRGKVVQVIGLTLLPVGLYLSGLLLIVWNFVAAVVGWVTSVAFTPMIWAGVGFLGLAVLLWVIGGILVARRTNRALKATSPAAAGRPAKEATPKSVSGPGQQAAPKGAATGDPEMDEIEELLRRRGIE</sequence>
<dbReference type="Proteomes" id="UP000295371">
    <property type="component" value="Unassembled WGS sequence"/>
</dbReference>
<feature type="transmembrane region" description="Helical" evidence="2">
    <location>
        <begin position="77"/>
        <end position="99"/>
    </location>
</feature>
<comment type="caution">
    <text evidence="3">The sequence shown here is derived from an EMBL/GenBank/DDBJ whole genome shotgun (WGS) entry which is preliminary data.</text>
</comment>
<evidence type="ECO:0000313" key="3">
    <source>
        <dbReference type="EMBL" id="TDT33074.1"/>
    </source>
</evidence>
<keyword evidence="2" id="KW-0472">Membrane</keyword>
<name>A0A4R7J742_9ACTN</name>
<feature type="compositionally biased region" description="Low complexity" evidence="1">
    <location>
        <begin position="128"/>
        <end position="141"/>
    </location>
</feature>
<dbReference type="RefSeq" id="WP_133753642.1">
    <property type="nucleotide sequence ID" value="NZ_CP171129.1"/>
</dbReference>
<evidence type="ECO:0008006" key="5">
    <source>
        <dbReference type="Google" id="ProtNLM"/>
    </source>
</evidence>
<proteinExistence type="predicted"/>
<gene>
    <name evidence="3" type="ORF">CLV29_0671</name>
</gene>
<keyword evidence="4" id="KW-1185">Reference proteome</keyword>
<feature type="transmembrane region" description="Helical" evidence="2">
    <location>
        <begin position="6"/>
        <end position="26"/>
    </location>
</feature>
<evidence type="ECO:0000256" key="2">
    <source>
        <dbReference type="SAM" id="Phobius"/>
    </source>
</evidence>
<keyword evidence="2" id="KW-0812">Transmembrane</keyword>
<feature type="region of interest" description="Disordered" evidence="1">
    <location>
        <begin position="108"/>
        <end position="145"/>
    </location>
</feature>
<protein>
    <recommendedName>
        <fullName evidence="5">Cellulose synthase</fullName>
    </recommendedName>
</protein>
<dbReference type="EMBL" id="SOAW01000001">
    <property type="protein sequence ID" value="TDT33074.1"/>
    <property type="molecule type" value="Genomic_DNA"/>
</dbReference>
<dbReference type="AlphaFoldDB" id="A0A4R7J742"/>
<feature type="transmembrane region" description="Helical" evidence="2">
    <location>
        <begin position="38"/>
        <end position="65"/>
    </location>
</feature>